<dbReference type="GO" id="GO:0019563">
    <property type="term" value="P:glycerol catabolic process"/>
    <property type="evidence" value="ECO:0007669"/>
    <property type="project" value="TreeGrafter"/>
</dbReference>
<protein>
    <submittedName>
        <fullName evidence="10">Unannotated protein</fullName>
    </submittedName>
</protein>
<dbReference type="PANTHER" id="PTHR28629:SF4">
    <property type="entry name" value="TRIOKINASE_FMN CYCLASE"/>
    <property type="match status" value="1"/>
</dbReference>
<feature type="region of interest" description="Disordered" evidence="7">
    <location>
        <begin position="338"/>
        <end position="359"/>
    </location>
</feature>
<dbReference type="Pfam" id="PF02733">
    <property type="entry name" value="Dak1"/>
    <property type="match status" value="1"/>
</dbReference>
<sequence length="572" mass="60278">MPYVLNDPEDFVDEATEGFVAAHSHLVRRVQGGVVRNQEKTKGQVAVVIGGGSGHYPAFAGIVGPGLAHGAVVGNVFSSPSTQRVHTVCKAAEAGGGVLLSYGNYAGDVMNFNLAQSQLNAEGIPCKTVLVTDDIMSASKEEFHKRRGIAGDLFVFKVAAAAAEAGYSLDEVYRVAVEANERTRTIGVAFSGCTLPGKTEPLFTVPKGRMALGLGIHGEPGLSESDIPTSKELALELVTHLLDETPDSCRNDSKTRLCVLVNGLGGVKYEELYVLYNNIFALLKEKNIEIVEPEIGELVTSFEMAGASLTFTWLNDELEDFWKKPTYTPGYKKGTVSLASGSSQSNSAQEEKKVISKGSSESHECAKNVVKILQLMETNTAQRADEYGQLDSYAGDGDHGIGMARGAHAAATAAKQYLDAGAGAGSTLEAAADSWSDKAGGTSGIIWGIILREIGKEFGDSVKPSAQVVASAIARASSEVTKFGKAQIGDKTLVDVLIPFSQKLVGENGKSLPEAWRSASNTATNAAAETANLLPKIGRARPHAEKSLGHQDPGATSLAMIISTIADFLEGK</sequence>
<dbReference type="SMART" id="SM01120">
    <property type="entry name" value="Dak2"/>
    <property type="match status" value="1"/>
</dbReference>
<feature type="domain" description="DhaK" evidence="9">
    <location>
        <begin position="7"/>
        <end position="331"/>
    </location>
</feature>
<dbReference type="GO" id="GO:0019200">
    <property type="term" value="F:carbohydrate kinase activity"/>
    <property type="evidence" value="ECO:0007669"/>
    <property type="project" value="UniProtKB-ARBA"/>
</dbReference>
<proteinExistence type="predicted"/>
<dbReference type="Pfam" id="PF02734">
    <property type="entry name" value="Dak2"/>
    <property type="match status" value="1"/>
</dbReference>
<evidence type="ECO:0000256" key="7">
    <source>
        <dbReference type="SAM" id="MobiDB-lite"/>
    </source>
</evidence>
<reference evidence="10" key="1">
    <citation type="submission" date="2020-05" db="EMBL/GenBank/DDBJ databases">
        <authorList>
            <person name="Chiriac C."/>
            <person name="Salcher M."/>
            <person name="Ghai R."/>
            <person name="Kavagutti S V."/>
        </authorList>
    </citation>
    <scope>NUCLEOTIDE SEQUENCE</scope>
</reference>
<dbReference type="GO" id="GO:0009758">
    <property type="term" value="P:carbohydrate utilization"/>
    <property type="evidence" value="ECO:0007669"/>
    <property type="project" value="UniProtKB-ARBA"/>
</dbReference>
<dbReference type="GO" id="GO:0005829">
    <property type="term" value="C:cytosol"/>
    <property type="evidence" value="ECO:0007669"/>
    <property type="project" value="TreeGrafter"/>
</dbReference>
<keyword evidence="3" id="KW-0547">Nucleotide-binding</keyword>
<keyword evidence="2" id="KW-0808">Transferase</keyword>
<dbReference type="Gene3D" id="1.25.40.340">
    <property type="match status" value="1"/>
</dbReference>
<feature type="domain" description="DhaL" evidence="8">
    <location>
        <begin position="367"/>
        <end position="567"/>
    </location>
</feature>
<dbReference type="FunFam" id="1.25.40.340:FF:000002">
    <property type="entry name" value="Dihydroxyacetone kinase, L subunit"/>
    <property type="match status" value="1"/>
</dbReference>
<dbReference type="FunFam" id="3.30.1180.20:FF:000001">
    <property type="entry name" value="Dihydroxyacetone kinase 1"/>
    <property type="match status" value="1"/>
</dbReference>
<evidence type="ECO:0000313" key="10">
    <source>
        <dbReference type="EMBL" id="CAB4675620.1"/>
    </source>
</evidence>
<dbReference type="Gene3D" id="3.40.50.10440">
    <property type="entry name" value="Dihydroxyacetone kinase, domain 1"/>
    <property type="match status" value="1"/>
</dbReference>
<dbReference type="GO" id="GO:0071322">
    <property type="term" value="P:cellular response to carbohydrate stimulus"/>
    <property type="evidence" value="ECO:0007669"/>
    <property type="project" value="UniProtKB-ARBA"/>
</dbReference>
<dbReference type="InterPro" id="IPR004006">
    <property type="entry name" value="DhaK_dom"/>
</dbReference>
<dbReference type="NCBIfam" id="NF011049">
    <property type="entry name" value="PRK14479.1"/>
    <property type="match status" value="1"/>
</dbReference>
<keyword evidence="5" id="KW-0067">ATP-binding</keyword>
<evidence type="ECO:0000256" key="3">
    <source>
        <dbReference type="ARBA" id="ARBA00022741"/>
    </source>
</evidence>
<dbReference type="GO" id="GO:0004371">
    <property type="term" value="F:glycerone kinase activity"/>
    <property type="evidence" value="ECO:0007669"/>
    <property type="project" value="InterPro"/>
</dbReference>
<feature type="compositionally biased region" description="Basic and acidic residues" evidence="7">
    <location>
        <begin position="349"/>
        <end position="359"/>
    </location>
</feature>
<evidence type="ECO:0000256" key="2">
    <source>
        <dbReference type="ARBA" id="ARBA00022679"/>
    </source>
</evidence>
<evidence type="ECO:0000259" key="8">
    <source>
        <dbReference type="PROSITE" id="PS51480"/>
    </source>
</evidence>
<feature type="compositionally biased region" description="Low complexity" evidence="7">
    <location>
        <begin position="338"/>
        <end position="348"/>
    </location>
</feature>
<keyword evidence="4" id="KW-0418">Kinase</keyword>
<dbReference type="GO" id="GO:0005524">
    <property type="term" value="F:ATP binding"/>
    <property type="evidence" value="ECO:0007669"/>
    <property type="project" value="UniProtKB-KW"/>
</dbReference>
<accession>A0A6J6MMW7</accession>
<evidence type="ECO:0000256" key="6">
    <source>
        <dbReference type="ARBA" id="ARBA00023277"/>
    </source>
</evidence>
<dbReference type="PANTHER" id="PTHR28629">
    <property type="entry name" value="TRIOKINASE/FMN CYCLASE"/>
    <property type="match status" value="1"/>
</dbReference>
<name>A0A6J6MMW7_9ZZZZ</name>
<dbReference type="Gene3D" id="3.30.1180.20">
    <property type="entry name" value="Dihydroxyacetone kinase, domain 2"/>
    <property type="match status" value="1"/>
</dbReference>
<dbReference type="InterPro" id="IPR004007">
    <property type="entry name" value="DhaL_dom"/>
</dbReference>
<evidence type="ECO:0000256" key="5">
    <source>
        <dbReference type="ARBA" id="ARBA00022840"/>
    </source>
</evidence>
<dbReference type="EMBL" id="CAEZWZ010000114">
    <property type="protein sequence ID" value="CAB4675620.1"/>
    <property type="molecule type" value="Genomic_DNA"/>
</dbReference>
<dbReference type="AlphaFoldDB" id="A0A6J6MMW7"/>
<dbReference type="InterPro" id="IPR036117">
    <property type="entry name" value="DhaL_dom_sf"/>
</dbReference>
<dbReference type="FunFam" id="3.40.50.10440:FF:000003">
    <property type="entry name" value="Homodimeric dihydroxyacetone kinase"/>
    <property type="match status" value="1"/>
</dbReference>
<dbReference type="PROSITE" id="PS51480">
    <property type="entry name" value="DHAL"/>
    <property type="match status" value="1"/>
</dbReference>
<organism evidence="10">
    <name type="scientific">freshwater metagenome</name>
    <dbReference type="NCBI Taxonomy" id="449393"/>
    <lineage>
        <taxon>unclassified sequences</taxon>
        <taxon>metagenomes</taxon>
        <taxon>ecological metagenomes</taxon>
    </lineage>
</organism>
<evidence type="ECO:0000259" key="9">
    <source>
        <dbReference type="PROSITE" id="PS51481"/>
    </source>
</evidence>
<gene>
    <name evidence="10" type="ORF">UFOPK2329_00739</name>
</gene>
<dbReference type="InterPro" id="IPR050861">
    <property type="entry name" value="Dihydroxyacetone_Kinase"/>
</dbReference>
<evidence type="ECO:0000256" key="1">
    <source>
        <dbReference type="ARBA" id="ARBA00005007"/>
    </source>
</evidence>
<evidence type="ECO:0000256" key="4">
    <source>
        <dbReference type="ARBA" id="ARBA00022777"/>
    </source>
</evidence>
<keyword evidence="6" id="KW-0119">Carbohydrate metabolism</keyword>
<dbReference type="PROSITE" id="PS51481">
    <property type="entry name" value="DHAK"/>
    <property type="match status" value="1"/>
</dbReference>
<dbReference type="SUPFAM" id="SSF82549">
    <property type="entry name" value="DAK1/DegV-like"/>
    <property type="match status" value="1"/>
</dbReference>
<dbReference type="SUPFAM" id="SSF101473">
    <property type="entry name" value="DhaL-like"/>
    <property type="match status" value="1"/>
</dbReference>
<comment type="pathway">
    <text evidence="1">Carbohydrate metabolism.</text>
</comment>
<dbReference type="GO" id="GO:0030246">
    <property type="term" value="F:carbohydrate binding"/>
    <property type="evidence" value="ECO:0007669"/>
    <property type="project" value="UniProtKB-ARBA"/>
</dbReference>